<feature type="compositionally biased region" description="Polar residues" evidence="2">
    <location>
        <begin position="330"/>
        <end position="339"/>
    </location>
</feature>
<dbReference type="Proteomes" id="UP001604335">
    <property type="component" value="Unassembled WGS sequence"/>
</dbReference>
<organism evidence="3 4">
    <name type="scientific">Limnothrix redekei LRLZ20PSL1</name>
    <dbReference type="NCBI Taxonomy" id="3112953"/>
    <lineage>
        <taxon>Bacteria</taxon>
        <taxon>Bacillati</taxon>
        <taxon>Cyanobacteriota</taxon>
        <taxon>Cyanophyceae</taxon>
        <taxon>Pseudanabaenales</taxon>
        <taxon>Pseudanabaenaceae</taxon>
        <taxon>Limnothrix</taxon>
    </lineage>
</organism>
<feature type="region of interest" description="Disordered" evidence="2">
    <location>
        <begin position="645"/>
        <end position="681"/>
    </location>
</feature>
<name>A0ABW7CDR0_9CYAN</name>
<evidence type="ECO:0000256" key="1">
    <source>
        <dbReference type="SAM" id="Coils"/>
    </source>
</evidence>
<feature type="region of interest" description="Disordered" evidence="2">
    <location>
        <begin position="565"/>
        <end position="624"/>
    </location>
</feature>
<keyword evidence="1" id="KW-0175">Coiled coil</keyword>
<reference evidence="4" key="1">
    <citation type="journal article" date="2024" name="Algal Res.">
        <title>Biochemical, toxicological and genomic investigation of a high-biomass producing Limnothrix strain isolated from Italian shallow drinking water reservoir.</title>
        <authorList>
            <person name="Simonazzi M."/>
            <person name="Shishido T.K."/>
            <person name="Delbaje E."/>
            <person name="Wahlsten M."/>
            <person name="Fewer D.P."/>
            <person name="Sivonen K."/>
            <person name="Pezzolesi L."/>
            <person name="Pistocchi R."/>
        </authorList>
    </citation>
    <scope>NUCLEOTIDE SEQUENCE [LARGE SCALE GENOMIC DNA]</scope>
    <source>
        <strain evidence="4">LRLZ20PSL1</strain>
    </source>
</reference>
<feature type="region of interest" description="Disordered" evidence="2">
    <location>
        <begin position="311"/>
        <end position="345"/>
    </location>
</feature>
<protein>
    <submittedName>
        <fullName evidence="3">Uncharacterized protein</fullName>
    </submittedName>
</protein>
<keyword evidence="4" id="KW-1185">Reference proteome</keyword>
<accession>A0ABW7CDR0</accession>
<feature type="region of interest" description="Disordered" evidence="2">
    <location>
        <begin position="30"/>
        <end position="148"/>
    </location>
</feature>
<feature type="coiled-coil region" evidence="1">
    <location>
        <begin position="153"/>
        <end position="299"/>
    </location>
</feature>
<comment type="caution">
    <text evidence="3">The sequence shown here is derived from an EMBL/GenBank/DDBJ whole genome shotgun (WGS) entry which is preliminary data.</text>
</comment>
<dbReference type="EMBL" id="JAZAQF010000069">
    <property type="protein sequence ID" value="MFG3818270.1"/>
    <property type="molecule type" value="Genomic_DNA"/>
</dbReference>
<feature type="compositionally biased region" description="Acidic residues" evidence="2">
    <location>
        <begin position="613"/>
        <end position="624"/>
    </location>
</feature>
<evidence type="ECO:0000313" key="4">
    <source>
        <dbReference type="Proteomes" id="UP001604335"/>
    </source>
</evidence>
<gene>
    <name evidence="3" type="ORF">VPK24_11535</name>
</gene>
<feature type="compositionally biased region" description="Basic and acidic residues" evidence="2">
    <location>
        <begin position="593"/>
        <end position="607"/>
    </location>
</feature>
<evidence type="ECO:0000256" key="2">
    <source>
        <dbReference type="SAM" id="MobiDB-lite"/>
    </source>
</evidence>
<feature type="compositionally biased region" description="Basic and acidic residues" evidence="2">
    <location>
        <begin position="40"/>
        <end position="52"/>
    </location>
</feature>
<sequence>MDLTPPCPDSDQDWTTVNFPGALSLEALVEDGADDGADSAMDHLADQGDRMEAGVNPSSEMVAPPITHPTSTNPAATGPARSGTDVLQPYWSGNRPARSPAELPFQREEPNHGGSRLRGSRLNDAALSGSRLGDSRLRGDRSSGGLPAGPTDVAQLVAVAETLNQENEQLRQQVARLETAVAECRATLDLQQMRAQTQQALYDARSRDFESTKQEATRLAEALAAAQTQLAQQDQERAEWVQQEACDRGRIAQLERACALLQEQCLKQADELMQLQGRQQDLQERLKRQQRQTLQLRTALEQCLEQEYGRSVLPPLNETEPRSLAHPAALTQSEPSSGDLTDDQCDLTDHQEDQWVDQDWVDGDWADGDWAATATLPQAPEPPVERPADPIDAIRTEEILALLNWDLEQTAPNLSYQIRQRAQLAAIDPVTADRALANQAQDITPKALPPIEADGAASEWESLPDAVATDGLAGLDRDGLDDLADALWLSDWPRPLSPTEQSDVLARLMALAETEQADLPSPVSPMPAPAPRRSIQLPLTESHHSSSPPSLADSMAISAAIEAESAQLDRPARPSINLYPIDSHSPDFDPLSEPDRPDRSDRSRQPDPIEPIDPIDLEPIDGEDLATPLAEVLSLEAELMDWPARSTPVATSEPLPQWPAPTLAKPRKRRDSLAAVELPKF</sequence>
<proteinExistence type="predicted"/>
<evidence type="ECO:0000313" key="3">
    <source>
        <dbReference type="EMBL" id="MFG3818270.1"/>
    </source>
</evidence>
<dbReference type="RefSeq" id="WP_393013466.1">
    <property type="nucleotide sequence ID" value="NZ_JAZAQF010000069.1"/>
</dbReference>